<dbReference type="RefSeq" id="WP_146510441.1">
    <property type="nucleotide sequence ID" value="NZ_SIHI01000005.1"/>
</dbReference>
<protein>
    <submittedName>
        <fullName evidence="2">Uncharacterized protein</fullName>
    </submittedName>
</protein>
<feature type="transmembrane region" description="Helical" evidence="1">
    <location>
        <begin position="34"/>
        <end position="58"/>
    </location>
</feature>
<comment type="caution">
    <text evidence="2">The sequence shown here is derived from an EMBL/GenBank/DDBJ whole genome shotgun (WGS) entry which is preliminary data.</text>
</comment>
<sequence length="231" mass="25855">MTTVSKERLQKRIQKYVRSPEATRRFEEETTPFWLGHFINFGAIAVGTALTATVIGAWKGLQFIWFGLRNGGFRGNFGKKFLDDSERIQGVIGTVIISGPEVGSKCLRPSLVLGSFQEVPLHDLARLGAFMGQVYMGEIDDPKHEELSELLHDDVFQPHRRRVVPKKYRMGHRLYLFDVLIDSEEVHLTDDQAMAALVALAGSDGAAMQIPWSVVQSLVQDGTVISDRDLL</sequence>
<reference evidence="2 3" key="1">
    <citation type="submission" date="2019-02" db="EMBL/GenBank/DDBJ databases">
        <title>Deep-cultivation of Planctomycetes and their phenomic and genomic characterization uncovers novel biology.</title>
        <authorList>
            <person name="Wiegand S."/>
            <person name="Jogler M."/>
            <person name="Boedeker C."/>
            <person name="Pinto D."/>
            <person name="Vollmers J."/>
            <person name="Rivas-Marin E."/>
            <person name="Kohn T."/>
            <person name="Peeters S.H."/>
            <person name="Heuer A."/>
            <person name="Rast P."/>
            <person name="Oberbeckmann S."/>
            <person name="Bunk B."/>
            <person name="Jeske O."/>
            <person name="Meyerdierks A."/>
            <person name="Storesund J.E."/>
            <person name="Kallscheuer N."/>
            <person name="Luecker S."/>
            <person name="Lage O.M."/>
            <person name="Pohl T."/>
            <person name="Merkel B.J."/>
            <person name="Hornburger P."/>
            <person name="Mueller R.-W."/>
            <person name="Bruemmer F."/>
            <person name="Labrenz M."/>
            <person name="Spormann A.M."/>
            <person name="Op Den Camp H."/>
            <person name="Overmann J."/>
            <person name="Amann R."/>
            <person name="Jetten M.S.M."/>
            <person name="Mascher T."/>
            <person name="Medema M.H."/>
            <person name="Devos D.P."/>
            <person name="Kaster A.-K."/>
            <person name="Ovreas L."/>
            <person name="Rohde M."/>
            <person name="Galperin M.Y."/>
            <person name="Jogler C."/>
        </authorList>
    </citation>
    <scope>NUCLEOTIDE SEQUENCE [LARGE SCALE GENOMIC DNA]</scope>
    <source>
        <strain evidence="2 3">KOR42</strain>
    </source>
</reference>
<keyword evidence="1" id="KW-0472">Membrane</keyword>
<evidence type="ECO:0000313" key="3">
    <source>
        <dbReference type="Proteomes" id="UP000317243"/>
    </source>
</evidence>
<dbReference type="AlphaFoldDB" id="A0A5C5WYG0"/>
<name>A0A5C5WYG0_9PLAN</name>
<accession>A0A5C5WYG0</accession>
<proteinExistence type="predicted"/>
<evidence type="ECO:0000256" key="1">
    <source>
        <dbReference type="SAM" id="Phobius"/>
    </source>
</evidence>
<keyword evidence="3" id="KW-1185">Reference proteome</keyword>
<keyword evidence="1" id="KW-0812">Transmembrane</keyword>
<evidence type="ECO:0000313" key="2">
    <source>
        <dbReference type="EMBL" id="TWT55309.1"/>
    </source>
</evidence>
<organism evidence="2 3">
    <name type="scientific">Thalassoglobus neptunius</name>
    <dbReference type="NCBI Taxonomy" id="1938619"/>
    <lineage>
        <taxon>Bacteria</taxon>
        <taxon>Pseudomonadati</taxon>
        <taxon>Planctomycetota</taxon>
        <taxon>Planctomycetia</taxon>
        <taxon>Planctomycetales</taxon>
        <taxon>Planctomycetaceae</taxon>
        <taxon>Thalassoglobus</taxon>
    </lineage>
</organism>
<keyword evidence="1" id="KW-1133">Transmembrane helix</keyword>
<dbReference type="Proteomes" id="UP000317243">
    <property type="component" value="Unassembled WGS sequence"/>
</dbReference>
<dbReference type="OrthoDB" id="9914172at2"/>
<dbReference type="EMBL" id="SIHI01000005">
    <property type="protein sequence ID" value="TWT55309.1"/>
    <property type="molecule type" value="Genomic_DNA"/>
</dbReference>
<gene>
    <name evidence="2" type="ORF">KOR42_29370</name>
</gene>